<reference evidence="1 2" key="1">
    <citation type="submission" date="2020-01" db="EMBL/GenBank/DDBJ databases">
        <title>Genome analysis of Anaerocolumna sp. CBA3638.</title>
        <authorList>
            <person name="Kim J."/>
            <person name="Roh S.W."/>
        </authorList>
    </citation>
    <scope>NUCLEOTIDE SEQUENCE [LARGE SCALE GENOMIC DNA]</scope>
    <source>
        <strain evidence="1 2">CBA3638</strain>
    </source>
</reference>
<organism evidence="1 2">
    <name type="scientific">Anaerocolumna sedimenticola</name>
    <dbReference type="NCBI Taxonomy" id="2696063"/>
    <lineage>
        <taxon>Bacteria</taxon>
        <taxon>Bacillati</taxon>
        <taxon>Bacillota</taxon>
        <taxon>Clostridia</taxon>
        <taxon>Lachnospirales</taxon>
        <taxon>Lachnospiraceae</taxon>
        <taxon>Anaerocolumna</taxon>
    </lineage>
</organism>
<dbReference type="AlphaFoldDB" id="A0A6P1TRI6"/>
<proteinExistence type="predicted"/>
<dbReference type="KEGG" id="anr:Ana3638_20425"/>
<dbReference type="EMBL" id="CP048000">
    <property type="protein sequence ID" value="QHQ62852.1"/>
    <property type="molecule type" value="Genomic_DNA"/>
</dbReference>
<name>A0A6P1TRI6_9FIRM</name>
<dbReference type="Proteomes" id="UP000464314">
    <property type="component" value="Chromosome"/>
</dbReference>
<protein>
    <submittedName>
        <fullName evidence="1">Uncharacterized protein</fullName>
    </submittedName>
</protein>
<evidence type="ECO:0000313" key="2">
    <source>
        <dbReference type="Proteomes" id="UP000464314"/>
    </source>
</evidence>
<accession>A0A6P1TRI6</accession>
<sequence>MYFDHSKRSYYRFPSKNSVTDFDTQMPYYFPEKNSVVSDDLTGSFQDSNYYNYDDVHDYSHGMTL</sequence>
<keyword evidence="2" id="KW-1185">Reference proteome</keyword>
<gene>
    <name evidence="1" type="ORF">Ana3638_20425</name>
</gene>
<evidence type="ECO:0000313" key="1">
    <source>
        <dbReference type="EMBL" id="QHQ62852.1"/>
    </source>
</evidence>
<dbReference type="RefSeq" id="WP_161839674.1">
    <property type="nucleotide sequence ID" value="NZ_CP048000.1"/>
</dbReference>